<gene>
    <name evidence="2" type="ORF">MOTC310_16075</name>
</gene>
<evidence type="ECO:0000256" key="1">
    <source>
        <dbReference type="ARBA" id="ARBA00038414"/>
    </source>
</evidence>
<dbReference type="Proteomes" id="UP001355206">
    <property type="component" value="Unassembled WGS sequence"/>
</dbReference>
<protein>
    <submittedName>
        <fullName evidence="2">Asp/Glu racemase</fullName>
    </submittedName>
</protein>
<organism evidence="2 3">
    <name type="scientific">Methylobacterium oryzae</name>
    <dbReference type="NCBI Taxonomy" id="334852"/>
    <lineage>
        <taxon>Bacteria</taxon>
        <taxon>Pseudomonadati</taxon>
        <taxon>Pseudomonadota</taxon>
        <taxon>Alphaproteobacteria</taxon>
        <taxon>Hyphomicrobiales</taxon>
        <taxon>Methylobacteriaceae</taxon>
        <taxon>Methylobacterium</taxon>
    </lineage>
</organism>
<dbReference type="PANTHER" id="PTHR28047:SF5">
    <property type="entry name" value="PROTEIN DCG1"/>
    <property type="match status" value="1"/>
</dbReference>
<dbReference type="InterPro" id="IPR053714">
    <property type="entry name" value="Iso_Racemase_Enz_sf"/>
</dbReference>
<dbReference type="InterPro" id="IPR052186">
    <property type="entry name" value="Hydantoin_racemase-like"/>
</dbReference>
<dbReference type="InterPro" id="IPR015942">
    <property type="entry name" value="Asp/Glu/hydantoin_racemase"/>
</dbReference>
<dbReference type="EMBL" id="MLCA01000008">
    <property type="protein sequence ID" value="MEE7491907.1"/>
    <property type="molecule type" value="Genomic_DNA"/>
</dbReference>
<sequence length="226" mass="23196">MQDPGAVRSARILVINPNSSPSVTAAIDAALDPLRLAGGPVIAVTDLPEGPASIASQQDADSVVIPLARRIAADAADAFVIACFSDPGLHAAREVAGGRPVMGIAECGLLRSLTLGERFGIVALSEGSVRRQRRMVRQMGLGERYAGSRPVEARADETAGEAIRDRLIAAARTLVARDGADVIVLGCAGMAPHRAAVERAAGCPVVEPCQQAVAAALGAVLLRADL</sequence>
<name>A0ABU7TQ17_9HYPH</name>
<evidence type="ECO:0000313" key="2">
    <source>
        <dbReference type="EMBL" id="MEE7491907.1"/>
    </source>
</evidence>
<comment type="similarity">
    <text evidence="1">Belongs to the HyuE racemase family.</text>
</comment>
<dbReference type="Pfam" id="PF01177">
    <property type="entry name" value="Asp_Glu_race"/>
    <property type="match status" value="1"/>
</dbReference>
<comment type="caution">
    <text evidence="2">The sequence shown here is derived from an EMBL/GenBank/DDBJ whole genome shotgun (WGS) entry which is preliminary data.</text>
</comment>
<dbReference type="Gene3D" id="3.40.50.12500">
    <property type="match status" value="1"/>
</dbReference>
<evidence type="ECO:0000313" key="3">
    <source>
        <dbReference type="Proteomes" id="UP001355206"/>
    </source>
</evidence>
<keyword evidence="3" id="KW-1185">Reference proteome</keyword>
<dbReference type="PANTHER" id="PTHR28047">
    <property type="entry name" value="PROTEIN DCG1"/>
    <property type="match status" value="1"/>
</dbReference>
<accession>A0ABU7TQ17</accession>
<dbReference type="RefSeq" id="WP_331302505.1">
    <property type="nucleotide sequence ID" value="NZ_MLCA01000008.1"/>
</dbReference>
<reference evidence="2 3" key="1">
    <citation type="journal article" date="2012" name="Genet. Mol. Biol.">
        <title>Analysis of 16S rRNA and mxaF genes revealing insights into Methylobacterium niche-specific plant association.</title>
        <authorList>
            <person name="Dourado M.N."/>
            <person name="Andreote F.D."/>
            <person name="Dini-Andreote F."/>
            <person name="Conti R."/>
            <person name="Araujo J.M."/>
            <person name="Araujo W.L."/>
        </authorList>
    </citation>
    <scope>NUCLEOTIDE SEQUENCE [LARGE SCALE GENOMIC DNA]</scope>
    <source>
        <strain evidence="2 3">TC3-10</strain>
    </source>
</reference>
<proteinExistence type="inferred from homology"/>